<dbReference type="Proteomes" id="UP001155586">
    <property type="component" value="Unassembled WGS sequence"/>
</dbReference>
<keyword evidence="3" id="KW-1185">Reference proteome</keyword>
<reference evidence="2" key="1">
    <citation type="submission" date="2022-02" db="EMBL/GenBank/DDBJ databases">
        <title>Vibrio sp. nov., a new bacterium isolated from Bohai sea, China.</title>
        <authorList>
            <person name="Yuan Y."/>
        </authorList>
    </citation>
    <scope>NUCLEOTIDE SEQUENCE</scope>
    <source>
        <strain evidence="2">DBSS07</strain>
    </source>
</reference>
<keyword evidence="1" id="KW-0732">Signal</keyword>
<accession>A0A9X3CCW5</accession>
<evidence type="ECO:0008006" key="4">
    <source>
        <dbReference type="Google" id="ProtNLM"/>
    </source>
</evidence>
<dbReference type="EMBL" id="JAKRRX010000025">
    <property type="protein sequence ID" value="MCW8333469.1"/>
    <property type="molecule type" value="Genomic_DNA"/>
</dbReference>
<comment type="caution">
    <text evidence="2">The sequence shown here is derived from an EMBL/GenBank/DDBJ whole genome shotgun (WGS) entry which is preliminary data.</text>
</comment>
<evidence type="ECO:0000256" key="1">
    <source>
        <dbReference type="SAM" id="SignalP"/>
    </source>
</evidence>
<evidence type="ECO:0000313" key="3">
    <source>
        <dbReference type="Proteomes" id="UP001155586"/>
    </source>
</evidence>
<name>A0A9X3CCW5_9VIBR</name>
<feature type="signal peptide" evidence="1">
    <location>
        <begin position="1"/>
        <end position="22"/>
    </location>
</feature>
<evidence type="ECO:0000313" key="2">
    <source>
        <dbReference type="EMBL" id="MCW8333469.1"/>
    </source>
</evidence>
<protein>
    <recommendedName>
        <fullName evidence="4">Lipoprotein</fullName>
    </recommendedName>
</protein>
<dbReference type="PROSITE" id="PS51257">
    <property type="entry name" value="PROKAR_LIPOPROTEIN"/>
    <property type="match status" value="1"/>
</dbReference>
<dbReference type="AlphaFoldDB" id="A0A9X3CCW5"/>
<proteinExistence type="predicted"/>
<gene>
    <name evidence="2" type="ORF">MD483_06490</name>
</gene>
<organism evidence="2 3">
    <name type="scientific">Vibrio paucivorans</name>
    <dbReference type="NCBI Taxonomy" id="2829489"/>
    <lineage>
        <taxon>Bacteria</taxon>
        <taxon>Pseudomonadati</taxon>
        <taxon>Pseudomonadota</taxon>
        <taxon>Gammaproteobacteria</taxon>
        <taxon>Vibrionales</taxon>
        <taxon>Vibrionaceae</taxon>
        <taxon>Vibrio</taxon>
    </lineage>
</organism>
<sequence>MFRIGLLALGAILLSGCSNQQASQLGMRGSPVTAYPQNMTNMQLCETLYYKRPTTQTKVAIGAEFNKRRLNKRWCDNEYKKWYIESAVEALASSTE</sequence>
<feature type="chain" id="PRO_5040976276" description="Lipoprotein" evidence="1">
    <location>
        <begin position="23"/>
        <end position="96"/>
    </location>
</feature>
<dbReference type="RefSeq" id="WP_252027455.1">
    <property type="nucleotide sequence ID" value="NZ_JAKRRX010000025.1"/>
</dbReference>